<accession>A0ABY6A2V7</accession>
<name>A0ABY6A2V7_9BURK</name>
<dbReference type="RefSeq" id="WP_260719389.1">
    <property type="nucleotide sequence ID" value="NZ_CP104377.1"/>
</dbReference>
<dbReference type="Gene3D" id="3.30.565.10">
    <property type="entry name" value="Histidine kinase-like ATPase, C-terminal domain"/>
    <property type="match status" value="1"/>
</dbReference>
<dbReference type="GO" id="GO:0005524">
    <property type="term" value="F:ATP binding"/>
    <property type="evidence" value="ECO:0007669"/>
    <property type="project" value="UniProtKB-KW"/>
</dbReference>
<keyword evidence="2" id="KW-1185">Reference proteome</keyword>
<evidence type="ECO:0000313" key="2">
    <source>
        <dbReference type="Proteomes" id="UP001058290"/>
    </source>
</evidence>
<organism evidence="1 2">
    <name type="scientific">Comamonas squillarum</name>
    <dbReference type="NCBI Taxonomy" id="2977320"/>
    <lineage>
        <taxon>Bacteria</taxon>
        <taxon>Pseudomonadati</taxon>
        <taxon>Pseudomonadota</taxon>
        <taxon>Betaproteobacteria</taxon>
        <taxon>Burkholderiales</taxon>
        <taxon>Comamonadaceae</taxon>
        <taxon>Comamonas</taxon>
    </lineage>
</organism>
<gene>
    <name evidence="1" type="ORF">N4T19_02680</name>
</gene>
<keyword evidence="1" id="KW-0547">Nucleotide-binding</keyword>
<dbReference type="Proteomes" id="UP001058290">
    <property type="component" value="Chromosome"/>
</dbReference>
<reference evidence="1" key="1">
    <citation type="submission" date="2022-09" db="EMBL/GenBank/DDBJ databases">
        <title>Bacterial diversity in gut of crayfish and pufferfish.</title>
        <authorList>
            <person name="Huang Y."/>
        </authorList>
    </citation>
    <scope>NUCLEOTIDE SEQUENCE</scope>
    <source>
        <strain evidence="1">PR12</strain>
    </source>
</reference>
<proteinExistence type="predicted"/>
<dbReference type="Pfam" id="PF13589">
    <property type="entry name" value="HATPase_c_3"/>
    <property type="match status" value="1"/>
</dbReference>
<keyword evidence="1" id="KW-0067">ATP-binding</keyword>
<dbReference type="SUPFAM" id="SSF55874">
    <property type="entry name" value="ATPase domain of HSP90 chaperone/DNA topoisomerase II/histidine kinase"/>
    <property type="match status" value="1"/>
</dbReference>
<sequence length="532" mass="59606">MTGENKPNQLAPIEIRPEVTMLSVLRHLNYKAWFAMAEFIDNALQSSIANSNELRVLNDGHFQLKVDIKIDTSGSGQIVIADNAAGISKIDFPRAFRAAQVPTDRSGLSEFGMGMKSAACWFAEKWSVRTKAIGESVERTIFFDVRNIVENKIESLNTEIREVDPSTHYTVVTLRGLHHMPQGRTVGKIRDHLASIYRVFLRDGRLSLQLNGVPLNYQSPDILNAVLYSSPGIQAQGDGIVPVEWKKEIDLDFGGDQRVKGFAALRAIGSTPLAGFALFRRDRLIEGSFDESYRPSYVFKQTNSYPYQRLFGELHVEGFEVSHTKDGFRWEEFEDIFLEHLKEKIEEAPLDLLAQAENYRALPSRKSIEVQAAAATAAVANYVEKEVAPLLIEATQYPVAANELPFELIARELQSSERIVEVHDGNHKWIITLRTSVDPAAEDWVSVAKTEQPTDSGENIRRLTIDLSLAHPFSNEFLGANNENVELLLRISTAICIALVLSEDVSAEPPESFLYHFNYLMRGALARTSPTK</sequence>
<dbReference type="InterPro" id="IPR036890">
    <property type="entry name" value="HATPase_C_sf"/>
</dbReference>
<dbReference type="EMBL" id="CP104377">
    <property type="protein sequence ID" value="UXC19049.1"/>
    <property type="molecule type" value="Genomic_DNA"/>
</dbReference>
<protein>
    <submittedName>
        <fullName evidence="1">ATP-binding protein</fullName>
    </submittedName>
</protein>
<evidence type="ECO:0000313" key="1">
    <source>
        <dbReference type="EMBL" id="UXC19049.1"/>
    </source>
</evidence>